<protein>
    <submittedName>
        <fullName evidence="2">Uncharacterized protein</fullName>
    </submittedName>
</protein>
<dbReference type="EMBL" id="LRBS01000040">
    <property type="protein sequence ID" value="OII77331.1"/>
    <property type="molecule type" value="Genomic_DNA"/>
</dbReference>
<feature type="region of interest" description="Disordered" evidence="1">
    <location>
        <begin position="1"/>
        <end position="38"/>
    </location>
</feature>
<comment type="caution">
    <text evidence="2">The sequence shown here is derived from an EMBL/GenBank/DDBJ whole genome shotgun (WGS) entry which is preliminary data.</text>
</comment>
<dbReference type="GeneID" id="92365165"/>
<evidence type="ECO:0000256" key="1">
    <source>
        <dbReference type="SAM" id="MobiDB-lite"/>
    </source>
</evidence>
<evidence type="ECO:0000313" key="2">
    <source>
        <dbReference type="EMBL" id="OII77331.1"/>
    </source>
</evidence>
<proteinExistence type="predicted"/>
<reference evidence="2 3" key="1">
    <citation type="submission" date="2016-10" db="EMBL/GenBank/DDBJ databases">
        <title>Reductive evolution of mitochondrial metabolism and differential evolution of invasion-related proteins in Cryptosporidium.</title>
        <authorList>
            <person name="Liu S."/>
            <person name="Roellig D.M."/>
            <person name="Guo Y."/>
            <person name="Li N."/>
            <person name="Frace M.A."/>
            <person name="Tang K."/>
            <person name="Zhang L."/>
            <person name="Feng Y."/>
            <person name="Xiao L."/>
        </authorList>
    </citation>
    <scope>NUCLEOTIDE SEQUENCE [LARGE SCALE GENOMIC DNA]</scope>
    <source>
        <strain evidence="2">30847</strain>
    </source>
</reference>
<feature type="compositionally biased region" description="Polar residues" evidence="1">
    <location>
        <begin position="21"/>
        <end position="31"/>
    </location>
</feature>
<dbReference type="VEuPathDB" id="CryptoDB:cand_009800"/>
<accession>A0A1J4MV83</accession>
<name>A0A1J4MV83_9CRYT</name>
<gene>
    <name evidence="2" type="ORF">cand_009800</name>
</gene>
<dbReference type="AlphaFoldDB" id="A0A1J4MV83"/>
<organism evidence="2 3">
    <name type="scientific">Cryptosporidium andersoni</name>
    <dbReference type="NCBI Taxonomy" id="117008"/>
    <lineage>
        <taxon>Eukaryota</taxon>
        <taxon>Sar</taxon>
        <taxon>Alveolata</taxon>
        <taxon>Apicomplexa</taxon>
        <taxon>Conoidasida</taxon>
        <taxon>Coccidia</taxon>
        <taxon>Eucoccidiorida</taxon>
        <taxon>Eimeriorina</taxon>
        <taxon>Cryptosporidiidae</taxon>
        <taxon>Cryptosporidium</taxon>
    </lineage>
</organism>
<evidence type="ECO:0000313" key="3">
    <source>
        <dbReference type="Proteomes" id="UP000186804"/>
    </source>
</evidence>
<sequence length="153" mass="16325">MSEQEGIAVGNEQPVSMGPTMGSQMSMPQMNQGQGLQSGLSYGTGAPNMMYPTTTIAGNGYYYPQASIGSIPMSYASMGGMPGMYEVDPNTINNMYATPYGTAMGSSFYMPSQVNGNVMTMPFTYDPYGLINPGIIPPITHQKHAKKKRSGCC</sequence>
<dbReference type="RefSeq" id="XP_067069177.1">
    <property type="nucleotide sequence ID" value="XM_067211219.1"/>
</dbReference>
<dbReference type="OrthoDB" id="341387at2759"/>
<dbReference type="Proteomes" id="UP000186804">
    <property type="component" value="Unassembled WGS sequence"/>
</dbReference>
<keyword evidence="3" id="KW-1185">Reference proteome</keyword>